<dbReference type="OrthoDB" id="72893at2"/>
<dbReference type="KEGG" id="dph:EHF33_12995"/>
<dbReference type="Proteomes" id="UP000276417">
    <property type="component" value="Chromosome 1"/>
</dbReference>
<evidence type="ECO:0000313" key="1">
    <source>
        <dbReference type="EMBL" id="AZI43552.1"/>
    </source>
</evidence>
<proteinExistence type="predicted"/>
<sequence length="65" mass="7452">MSQITCTWVPGTTDTVRLSTIQKTLKLPLRQIKTLWGEQAIKDLYLRGRFSKSITQAELDQLMKA</sequence>
<protein>
    <submittedName>
        <fullName evidence="1">Uncharacterized protein</fullName>
    </submittedName>
</protein>
<accession>A0A3G8YE12</accession>
<evidence type="ECO:0000313" key="2">
    <source>
        <dbReference type="Proteomes" id="UP000276417"/>
    </source>
</evidence>
<dbReference type="RefSeq" id="WP_124872316.1">
    <property type="nucleotide sequence ID" value="NZ_CP034183.1"/>
</dbReference>
<organism evidence="1 2">
    <name type="scientific">Deinococcus psychrotolerans</name>
    <dbReference type="NCBI Taxonomy" id="2489213"/>
    <lineage>
        <taxon>Bacteria</taxon>
        <taxon>Thermotogati</taxon>
        <taxon>Deinococcota</taxon>
        <taxon>Deinococci</taxon>
        <taxon>Deinococcales</taxon>
        <taxon>Deinococcaceae</taxon>
        <taxon>Deinococcus</taxon>
    </lineage>
</organism>
<keyword evidence="2" id="KW-1185">Reference proteome</keyword>
<dbReference type="AlphaFoldDB" id="A0A3G8YE12"/>
<gene>
    <name evidence="1" type="ORF">EHF33_12995</name>
</gene>
<dbReference type="EMBL" id="CP034183">
    <property type="protein sequence ID" value="AZI43552.1"/>
    <property type="molecule type" value="Genomic_DNA"/>
</dbReference>
<reference evidence="1 2" key="1">
    <citation type="submission" date="2018-11" db="EMBL/GenBank/DDBJ databases">
        <title>Deinococcus shelandsis sp. nov., isolated from South Shetland Islands soil of Antarctica.</title>
        <authorList>
            <person name="Tian J."/>
        </authorList>
    </citation>
    <scope>NUCLEOTIDE SEQUENCE [LARGE SCALE GENOMIC DNA]</scope>
    <source>
        <strain evidence="1 2">S14-83T</strain>
    </source>
</reference>
<name>A0A3G8YE12_9DEIO</name>